<feature type="compositionally biased region" description="Basic and acidic residues" evidence="1">
    <location>
        <begin position="92"/>
        <end position="110"/>
    </location>
</feature>
<sequence>MSESHQQNTQSGQSTTEKVKESLSSAGNYVSQKSSEVYNKVQETVKPNASKTVDQTHTSNEASKASPAIELARQKAAEAAELAKHQTPGPNIEHKPEEKKSTGAKIKEKITSAVKG</sequence>
<name>A0AAD5TY63_9FUNG</name>
<evidence type="ECO:0000256" key="1">
    <source>
        <dbReference type="SAM" id="MobiDB-lite"/>
    </source>
</evidence>
<feature type="compositionally biased region" description="Polar residues" evidence="1">
    <location>
        <begin position="1"/>
        <end position="63"/>
    </location>
</feature>
<dbReference type="Proteomes" id="UP001211065">
    <property type="component" value="Unassembled WGS sequence"/>
</dbReference>
<dbReference type="AlphaFoldDB" id="A0AAD5TY63"/>
<feature type="compositionally biased region" description="Basic and acidic residues" evidence="1">
    <location>
        <begin position="72"/>
        <end position="84"/>
    </location>
</feature>
<dbReference type="EMBL" id="JADGJW010000486">
    <property type="protein sequence ID" value="KAJ3216297.1"/>
    <property type="molecule type" value="Genomic_DNA"/>
</dbReference>
<keyword evidence="3" id="KW-1185">Reference proteome</keyword>
<proteinExistence type="predicted"/>
<comment type="caution">
    <text evidence="2">The sequence shown here is derived from an EMBL/GenBank/DDBJ whole genome shotgun (WGS) entry which is preliminary data.</text>
</comment>
<gene>
    <name evidence="2" type="ORF">HK099_005928</name>
</gene>
<organism evidence="2 3">
    <name type="scientific">Clydaea vesicula</name>
    <dbReference type="NCBI Taxonomy" id="447962"/>
    <lineage>
        <taxon>Eukaryota</taxon>
        <taxon>Fungi</taxon>
        <taxon>Fungi incertae sedis</taxon>
        <taxon>Chytridiomycota</taxon>
        <taxon>Chytridiomycota incertae sedis</taxon>
        <taxon>Chytridiomycetes</taxon>
        <taxon>Lobulomycetales</taxon>
        <taxon>Lobulomycetaceae</taxon>
        <taxon>Clydaea</taxon>
    </lineage>
</organism>
<evidence type="ECO:0000313" key="3">
    <source>
        <dbReference type="Proteomes" id="UP001211065"/>
    </source>
</evidence>
<reference evidence="2" key="1">
    <citation type="submission" date="2020-05" db="EMBL/GenBank/DDBJ databases">
        <title>Phylogenomic resolution of chytrid fungi.</title>
        <authorList>
            <person name="Stajich J.E."/>
            <person name="Amses K."/>
            <person name="Simmons R."/>
            <person name="Seto K."/>
            <person name="Myers J."/>
            <person name="Bonds A."/>
            <person name="Quandt C.A."/>
            <person name="Barry K."/>
            <person name="Liu P."/>
            <person name="Grigoriev I."/>
            <person name="Longcore J.E."/>
            <person name="James T.Y."/>
        </authorList>
    </citation>
    <scope>NUCLEOTIDE SEQUENCE</scope>
    <source>
        <strain evidence="2">JEL0476</strain>
    </source>
</reference>
<feature type="region of interest" description="Disordered" evidence="1">
    <location>
        <begin position="1"/>
        <end position="116"/>
    </location>
</feature>
<protein>
    <submittedName>
        <fullName evidence="2">Uncharacterized protein</fullName>
    </submittedName>
</protein>
<accession>A0AAD5TY63</accession>
<evidence type="ECO:0000313" key="2">
    <source>
        <dbReference type="EMBL" id="KAJ3216297.1"/>
    </source>
</evidence>